<evidence type="ECO:0008006" key="5">
    <source>
        <dbReference type="Google" id="ProtNLM"/>
    </source>
</evidence>
<dbReference type="Ensembl" id="ENSCJPT00005031039.1">
    <property type="protein sequence ID" value="ENSCJPP00005022651.1"/>
    <property type="gene ID" value="ENSCJPG00005018021.1"/>
</dbReference>
<dbReference type="InterPro" id="IPR016186">
    <property type="entry name" value="C-type_lectin-like/link_sf"/>
</dbReference>
<dbReference type="CDD" id="cd00247">
    <property type="entry name" value="Endostatin-like"/>
    <property type="match status" value="1"/>
</dbReference>
<evidence type="ECO:0000259" key="2">
    <source>
        <dbReference type="Pfam" id="PF20010"/>
    </source>
</evidence>
<dbReference type="Proteomes" id="UP000694412">
    <property type="component" value="Chromosome 2"/>
</dbReference>
<dbReference type="InterPro" id="IPR010515">
    <property type="entry name" value="Collagenase_NC10/endostatin"/>
</dbReference>
<dbReference type="AlphaFoldDB" id="A0A8C2U4N4"/>
<dbReference type="InterPro" id="IPR045463">
    <property type="entry name" value="XV/XVIII_trimerization_dom"/>
</dbReference>
<reference evidence="3" key="1">
    <citation type="submission" date="2015-11" db="EMBL/GenBank/DDBJ databases">
        <authorList>
            <consortium name="International Coturnix japonica Genome Analysis Consortium"/>
            <person name="Warren W."/>
            <person name="Burt D.W."/>
            <person name="Antin P.B."/>
            <person name="Lanford R."/>
            <person name="Gros J."/>
            <person name="Wilson R.K."/>
        </authorList>
    </citation>
    <scope>NUCLEOTIDE SEQUENCE [LARGE SCALE GENOMIC DNA]</scope>
</reference>
<feature type="domain" description="Collagen type XV/XVIII trimerization" evidence="2">
    <location>
        <begin position="66"/>
        <end position="108"/>
    </location>
</feature>
<dbReference type="FunFam" id="3.10.100.10:FF:000008">
    <property type="entry name" value="collagen alpha-1(XVIII) chain isoform X1"/>
    <property type="match status" value="1"/>
</dbReference>
<evidence type="ECO:0000259" key="1">
    <source>
        <dbReference type="Pfam" id="PF06482"/>
    </source>
</evidence>
<dbReference type="Gene3D" id="3.10.100.10">
    <property type="entry name" value="Mannose-Binding Protein A, subunit A"/>
    <property type="match status" value="1"/>
</dbReference>
<feature type="domain" description="Collagenase NC10/endostatin" evidence="1">
    <location>
        <begin position="139"/>
        <end position="304"/>
    </location>
</feature>
<evidence type="ECO:0000313" key="4">
    <source>
        <dbReference type="Proteomes" id="UP000694412"/>
    </source>
</evidence>
<dbReference type="Pfam" id="PF20010">
    <property type="entry name" value="Collagen_trimer"/>
    <property type="match status" value="1"/>
</dbReference>
<reference evidence="3" key="3">
    <citation type="submission" date="2025-09" db="UniProtKB">
        <authorList>
            <consortium name="Ensembl"/>
        </authorList>
    </citation>
    <scope>IDENTIFICATION</scope>
</reference>
<dbReference type="Gene3D" id="3.40.1620.70">
    <property type="match status" value="1"/>
</dbReference>
<dbReference type="Pfam" id="PF06482">
    <property type="entry name" value="Endostatin"/>
    <property type="match status" value="1"/>
</dbReference>
<reference evidence="3" key="2">
    <citation type="submission" date="2025-08" db="UniProtKB">
        <authorList>
            <consortium name="Ensembl"/>
        </authorList>
    </citation>
    <scope>IDENTIFICATION</scope>
</reference>
<accession>A0A8C2U4N4</accession>
<sequence>MDHGHFNLSLFNPPRQCCQVLSFCHSLALKTDDLQHVPYSCVLTAAMPGPPGPPGEPGPPVTRNLVTTFQNIEGMLEKVHLVTEGTLIYLRETSDVFIRVRNGWRKLQVLLHYVLPFPGFQSLPVLNPISDTNNGKPALHLVALNLPLSGDMRADFHCFQQAQQAGLKTTYRAFLSSHLQDLVAVVRKTDRYNLPIVNLKGETLFNNWESIFNGNGGQFNIHVPIYSFDGRNVMTDPLWPQKIIWHGSTTNGIRLVSNYCEAWHTADLAAMGQASPLKMGKLLDQKAYGCNNQFIVLCIENSFVSDPQGK</sequence>
<dbReference type="InterPro" id="IPR016187">
    <property type="entry name" value="CTDL_fold"/>
</dbReference>
<name>A0A8C2U4N4_COTJA</name>
<dbReference type="GeneTree" id="ENSGT00940000158302"/>
<proteinExistence type="predicted"/>
<organism evidence="3 4">
    <name type="scientific">Coturnix japonica</name>
    <name type="common">Japanese quail</name>
    <name type="synonym">Coturnix coturnix japonica</name>
    <dbReference type="NCBI Taxonomy" id="93934"/>
    <lineage>
        <taxon>Eukaryota</taxon>
        <taxon>Metazoa</taxon>
        <taxon>Chordata</taxon>
        <taxon>Craniata</taxon>
        <taxon>Vertebrata</taxon>
        <taxon>Euteleostomi</taxon>
        <taxon>Archelosauria</taxon>
        <taxon>Archosauria</taxon>
        <taxon>Dinosauria</taxon>
        <taxon>Saurischia</taxon>
        <taxon>Theropoda</taxon>
        <taxon>Coelurosauria</taxon>
        <taxon>Aves</taxon>
        <taxon>Neognathae</taxon>
        <taxon>Galloanserae</taxon>
        <taxon>Galliformes</taxon>
        <taxon>Phasianidae</taxon>
        <taxon>Perdicinae</taxon>
        <taxon>Coturnix</taxon>
    </lineage>
</organism>
<protein>
    <recommendedName>
        <fullName evidence="5">Collagen alpha-1(XV) chain</fullName>
    </recommendedName>
</protein>
<keyword evidence="4" id="KW-1185">Reference proteome</keyword>
<dbReference type="FunFam" id="3.40.1620.70:FF:000002">
    <property type="entry name" value="Collagen alpha 1 (XV) chain"/>
    <property type="match status" value="1"/>
</dbReference>
<evidence type="ECO:0000313" key="3">
    <source>
        <dbReference type="Ensembl" id="ENSCJPP00005022651.1"/>
    </source>
</evidence>
<dbReference type="SUPFAM" id="SSF56436">
    <property type="entry name" value="C-type lectin-like"/>
    <property type="match status" value="1"/>
</dbReference>